<sequence length="393" mass="44315">MNMPGSGSQWIRCVTRSICMNYGKKAGHLGRYGNNKMINNSFWQGKRVFVTGHTGFKGGWLSLWLQTMGATVKGYSLAPPTVPSLFDTARVADGMQSEIGDIRDQNKLLESIREFQPEIVFHMAAQPLVRLSYTEPVETYSTNVMGTVYLLEAIRHVGGVKAVVNITSDKCYDNKEWIWGYRENEAMGGYDPYSNSKGCAELVTSSYRNSFFNPSSYDQHGTAVATVRAGNVIGGGDWALDRIVPDILRAFEQSQPVIIRNPHAIRPWQHVLEPLSGYLLLAQKLYTDGAEYAEGWNFGPNDADATPVKNIVEQMVKYWGEGASWQLDGNAHPHEAHYLKLDCSKAKMQLGWHPRWNLNTTLEYIVGWHKNWLSGTDMHEYSITEINNYMNTK</sequence>
<dbReference type="InterPro" id="IPR016040">
    <property type="entry name" value="NAD(P)-bd_dom"/>
</dbReference>
<protein>
    <submittedName>
        <fullName evidence="2">CDP-glucose-4,6-dehydratase</fullName>
    </submittedName>
</protein>
<dbReference type="AlphaFoldDB" id="K4NRL1"/>
<dbReference type="InterPro" id="IPR013445">
    <property type="entry name" value="CDP_4_6_deHydtase"/>
</dbReference>
<dbReference type="NCBIfam" id="TIGR02622">
    <property type="entry name" value="CDP_4_6_dhtase"/>
    <property type="match status" value="1"/>
</dbReference>
<dbReference type="InterPro" id="IPR036291">
    <property type="entry name" value="NAD(P)-bd_dom_sf"/>
</dbReference>
<dbReference type="Gene3D" id="3.40.50.720">
    <property type="entry name" value="NAD(P)-binding Rossmann-like Domain"/>
    <property type="match status" value="1"/>
</dbReference>
<dbReference type="Pfam" id="PF16363">
    <property type="entry name" value="GDP_Man_Dehyd"/>
    <property type="match status" value="1"/>
</dbReference>
<dbReference type="EMBL" id="JX454603">
    <property type="protein sequence ID" value="AFV46130.1"/>
    <property type="molecule type" value="Genomic_DNA"/>
</dbReference>
<feature type="domain" description="NAD(P)-binding" evidence="1">
    <location>
        <begin position="49"/>
        <end position="362"/>
    </location>
</feature>
<dbReference type="CDD" id="cd05252">
    <property type="entry name" value="CDP_GD_SDR_e"/>
    <property type="match status" value="1"/>
</dbReference>
<accession>K4NRL1</accession>
<proteinExistence type="predicted"/>
<dbReference type="Gene3D" id="3.90.25.10">
    <property type="entry name" value="UDP-galactose 4-epimerase, domain 1"/>
    <property type="match status" value="1"/>
</dbReference>
<evidence type="ECO:0000313" key="2">
    <source>
        <dbReference type="EMBL" id="AFV46130.1"/>
    </source>
</evidence>
<gene>
    <name evidence="2" type="primary">ddhB</name>
</gene>
<name>K4NRL1_9GAMM</name>
<evidence type="ECO:0000259" key="1">
    <source>
        <dbReference type="Pfam" id="PF16363"/>
    </source>
</evidence>
<dbReference type="SUPFAM" id="SSF51735">
    <property type="entry name" value="NAD(P)-binding Rossmann-fold domains"/>
    <property type="match status" value="1"/>
</dbReference>
<dbReference type="PANTHER" id="PTHR43000">
    <property type="entry name" value="DTDP-D-GLUCOSE 4,6-DEHYDRATASE-RELATED"/>
    <property type="match status" value="1"/>
</dbReference>
<organism evidence="2">
    <name type="scientific">Yersinia similis</name>
    <dbReference type="NCBI Taxonomy" id="367190"/>
    <lineage>
        <taxon>Bacteria</taxon>
        <taxon>Pseudomonadati</taxon>
        <taxon>Pseudomonadota</taxon>
        <taxon>Gammaproteobacteria</taxon>
        <taxon>Enterobacterales</taxon>
        <taxon>Yersiniaceae</taxon>
        <taxon>Yersinia</taxon>
    </lineage>
</organism>
<reference evidence="2" key="1">
    <citation type="journal article" date="2013" name="Glycobiology">
        <title>The O-specific polysaccharide structure and gene cluster of serotype O:12 of the Yersinia pseudotuberculosis complex, and the identification of a novel L-quinovose biosynthesis gene.</title>
        <authorList>
            <person name="De Castro C."/>
            <person name="Kenyon J.J."/>
            <person name="Cunneen M.M."/>
            <person name="Molinaro A."/>
            <person name="Holst O."/>
            <person name="Skurnik M."/>
            <person name="Reeves P.R."/>
        </authorList>
    </citation>
    <scope>NUCLEOTIDE SEQUENCE</scope>
    <source>
        <strain evidence="2">MW864-2</strain>
    </source>
</reference>